<comment type="caution">
    <text evidence="2">The sequence shown here is derived from an EMBL/GenBank/DDBJ whole genome shotgun (WGS) entry which is preliminary data.</text>
</comment>
<name>A0A017HBG4_9RHOB</name>
<sequence length="120" mass="12763">MSEAASVYSVDKVLLVAIRDNITDTDIINLQEDLSERIVNEAARGVVIDIAALEIVDTFVGRILAQLSSISRLLAAETYIVGMRPAVAMTLVELGMDLPGSKTALSLSHALRALKAKGLA</sequence>
<dbReference type="Pfam" id="PF01740">
    <property type="entry name" value="STAS"/>
    <property type="match status" value="1"/>
</dbReference>
<dbReference type="OrthoDB" id="9797171at2"/>
<dbReference type="Proteomes" id="UP000025047">
    <property type="component" value="Unassembled WGS sequence"/>
</dbReference>
<gene>
    <name evidence="2" type="ORF">Lokhon_02756</name>
</gene>
<evidence type="ECO:0000259" key="1">
    <source>
        <dbReference type="PROSITE" id="PS50801"/>
    </source>
</evidence>
<feature type="domain" description="STAS" evidence="1">
    <location>
        <begin position="3"/>
        <end position="114"/>
    </location>
</feature>
<dbReference type="InterPro" id="IPR051932">
    <property type="entry name" value="Bact_StressResp_Reg"/>
</dbReference>
<dbReference type="STRING" id="1122180.Lokhon_02756"/>
<dbReference type="CDD" id="cd07041">
    <property type="entry name" value="STAS_RsbR_RsbS_like"/>
    <property type="match status" value="1"/>
</dbReference>
<protein>
    <submittedName>
        <fullName evidence="2">RsbS, negative regulator of sigma-B</fullName>
    </submittedName>
</protein>
<dbReference type="AlphaFoldDB" id="A0A017HBG4"/>
<evidence type="ECO:0000313" key="2">
    <source>
        <dbReference type="EMBL" id="EYD71109.1"/>
    </source>
</evidence>
<dbReference type="PANTHER" id="PTHR33745">
    <property type="entry name" value="RSBT ANTAGONIST PROTEIN RSBS-RELATED"/>
    <property type="match status" value="1"/>
</dbReference>
<dbReference type="PANTHER" id="PTHR33745:SF1">
    <property type="entry name" value="RSBT ANTAGONIST PROTEIN RSBS"/>
    <property type="match status" value="1"/>
</dbReference>
<dbReference type="PROSITE" id="PS50801">
    <property type="entry name" value="STAS"/>
    <property type="match status" value="1"/>
</dbReference>
<dbReference type="PATRIC" id="fig|1122180.6.peg.2736"/>
<dbReference type="EMBL" id="APGJ01000007">
    <property type="protein sequence ID" value="EYD71109.1"/>
    <property type="molecule type" value="Genomic_DNA"/>
</dbReference>
<keyword evidence="3" id="KW-1185">Reference proteome</keyword>
<dbReference type="SUPFAM" id="SSF52091">
    <property type="entry name" value="SpoIIaa-like"/>
    <property type="match status" value="1"/>
</dbReference>
<proteinExistence type="predicted"/>
<dbReference type="InterPro" id="IPR002645">
    <property type="entry name" value="STAS_dom"/>
</dbReference>
<dbReference type="Gene3D" id="3.30.750.24">
    <property type="entry name" value="STAS domain"/>
    <property type="match status" value="1"/>
</dbReference>
<reference evidence="2 3" key="1">
    <citation type="submission" date="2013-03" db="EMBL/GenBank/DDBJ databases">
        <authorList>
            <person name="Fiebig A."/>
            <person name="Goeker M."/>
            <person name="Klenk H.-P.P."/>
        </authorList>
    </citation>
    <scope>NUCLEOTIDE SEQUENCE [LARGE SCALE GENOMIC DNA]</scope>
    <source>
        <strain evidence="2 3">DSM 17492</strain>
    </source>
</reference>
<organism evidence="2 3">
    <name type="scientific">Limimaricola hongkongensis DSM 17492</name>
    <dbReference type="NCBI Taxonomy" id="1122180"/>
    <lineage>
        <taxon>Bacteria</taxon>
        <taxon>Pseudomonadati</taxon>
        <taxon>Pseudomonadota</taxon>
        <taxon>Alphaproteobacteria</taxon>
        <taxon>Rhodobacterales</taxon>
        <taxon>Paracoccaceae</taxon>
        <taxon>Limimaricola</taxon>
    </lineage>
</organism>
<dbReference type="eggNOG" id="COG1366">
    <property type="taxonomic scope" value="Bacteria"/>
</dbReference>
<accession>A0A017HBG4</accession>
<dbReference type="RefSeq" id="WP_017927202.1">
    <property type="nucleotide sequence ID" value="NZ_KB822995.1"/>
</dbReference>
<dbReference type="InterPro" id="IPR036513">
    <property type="entry name" value="STAS_dom_sf"/>
</dbReference>
<evidence type="ECO:0000313" key="3">
    <source>
        <dbReference type="Proteomes" id="UP000025047"/>
    </source>
</evidence>
<dbReference type="HOGENOM" id="CLU_138490_0_0_5"/>